<evidence type="ECO:0000256" key="1">
    <source>
        <dbReference type="PROSITE-ProRule" id="PRU00042"/>
    </source>
</evidence>
<comment type="caution">
    <text evidence="3">The sequence shown here is derived from an EMBL/GenBank/DDBJ whole genome shotgun (WGS) entry which is preliminary data.</text>
</comment>
<dbReference type="SMART" id="SM00355">
    <property type="entry name" value="ZnF_C2H2"/>
    <property type="match status" value="4"/>
</dbReference>
<dbReference type="InterPro" id="IPR013087">
    <property type="entry name" value="Znf_C2H2_type"/>
</dbReference>
<dbReference type="GO" id="GO:0006357">
    <property type="term" value="P:regulation of transcription by RNA polymerase II"/>
    <property type="evidence" value="ECO:0007669"/>
    <property type="project" value="TreeGrafter"/>
</dbReference>
<evidence type="ECO:0000259" key="2">
    <source>
        <dbReference type="PROSITE" id="PS50157"/>
    </source>
</evidence>
<feature type="domain" description="C2H2-type" evidence="2">
    <location>
        <begin position="76"/>
        <end position="105"/>
    </location>
</feature>
<dbReference type="AlphaFoldDB" id="A0AA47P1T6"/>
<sequence length="445" mass="50259">MIHCRFCGRTLQTLRGYVLRCRIHRNEPRCVFKCEGTDCRQTFCTYASFKCHFYRKHNVPAPSVSANTGTAIISNFICAMSLCSDRFQTVHKLLVHLKNHLVEGRSVKCPVAGCQSTFTVKSSFTAHLSRKHPQCSSSATACEEASQTLDGATEESTELPHKFDETFLRNVCLFYLKLQGQLLLPVSTIQIIVEETQNLHELGLDYTLSKLNSLLKDELNLTDDVMGKDSDLFSSSHKGPLRTTYSSAQTFKRMFKYVEPKVVRLGYDDNMRQRNAYYIPVKQTLISLLKSEFWKISVLQRSNETDACVLSDICDGQAFKSNPFFIANPGGLQLILYQDAFEVVNPLGSAKKAHKVHAVYFSVANLPVHVWSNTDHMSLVLLYCEVTRDEFKKEPNLCGQQRTADTYDAAVASLSEKSREVKGIIGQFSMICQTFMYANLVSHLV</sequence>
<proteinExistence type="predicted"/>
<dbReference type="InterPro" id="IPR051061">
    <property type="entry name" value="Zinc_finger_trans_reg"/>
</dbReference>
<keyword evidence="1" id="KW-0863">Zinc-finger</keyword>
<evidence type="ECO:0000313" key="4">
    <source>
        <dbReference type="Proteomes" id="UP001174136"/>
    </source>
</evidence>
<accession>A0AA47P1T6</accession>
<keyword evidence="1" id="KW-0862">Zinc</keyword>
<keyword evidence="4" id="KW-1185">Reference proteome</keyword>
<feature type="domain" description="C2H2-type" evidence="2">
    <location>
        <begin position="32"/>
        <end position="62"/>
    </location>
</feature>
<dbReference type="PANTHER" id="PTHR46179:SF26">
    <property type="entry name" value="ZINC FINGER PROTEIN 423 HOMOLOG"/>
    <property type="match status" value="1"/>
</dbReference>
<dbReference type="PROSITE" id="PS00028">
    <property type="entry name" value="ZINC_FINGER_C2H2_1"/>
    <property type="match status" value="3"/>
</dbReference>
<organism evidence="3 4">
    <name type="scientific">Merluccius polli</name>
    <name type="common">Benguela hake</name>
    <name type="synonym">Merluccius cadenati</name>
    <dbReference type="NCBI Taxonomy" id="89951"/>
    <lineage>
        <taxon>Eukaryota</taxon>
        <taxon>Metazoa</taxon>
        <taxon>Chordata</taxon>
        <taxon>Craniata</taxon>
        <taxon>Vertebrata</taxon>
        <taxon>Euteleostomi</taxon>
        <taxon>Actinopterygii</taxon>
        <taxon>Neopterygii</taxon>
        <taxon>Teleostei</taxon>
        <taxon>Neoteleostei</taxon>
        <taxon>Acanthomorphata</taxon>
        <taxon>Zeiogadaria</taxon>
        <taxon>Gadariae</taxon>
        <taxon>Gadiformes</taxon>
        <taxon>Gadoidei</taxon>
        <taxon>Merlucciidae</taxon>
        <taxon>Merluccius</taxon>
    </lineage>
</organism>
<dbReference type="GO" id="GO:0003712">
    <property type="term" value="F:transcription coregulator activity"/>
    <property type="evidence" value="ECO:0007669"/>
    <property type="project" value="TreeGrafter"/>
</dbReference>
<protein>
    <recommendedName>
        <fullName evidence="2">C2H2-type domain-containing protein</fullName>
    </recommendedName>
</protein>
<evidence type="ECO:0000313" key="3">
    <source>
        <dbReference type="EMBL" id="KAK0145280.1"/>
    </source>
</evidence>
<name>A0AA47P1T6_MERPO</name>
<dbReference type="GO" id="GO:0005634">
    <property type="term" value="C:nucleus"/>
    <property type="evidence" value="ECO:0007669"/>
    <property type="project" value="TreeGrafter"/>
</dbReference>
<gene>
    <name evidence="3" type="ORF">N1851_015823</name>
</gene>
<dbReference type="GO" id="GO:0008270">
    <property type="term" value="F:zinc ion binding"/>
    <property type="evidence" value="ECO:0007669"/>
    <property type="project" value="UniProtKB-KW"/>
</dbReference>
<keyword evidence="1" id="KW-0479">Metal-binding</keyword>
<dbReference type="Proteomes" id="UP001174136">
    <property type="component" value="Unassembled WGS sequence"/>
</dbReference>
<dbReference type="EMBL" id="JAOPHQ010002868">
    <property type="protein sequence ID" value="KAK0145280.1"/>
    <property type="molecule type" value="Genomic_DNA"/>
</dbReference>
<dbReference type="PROSITE" id="PS50157">
    <property type="entry name" value="ZINC_FINGER_C2H2_2"/>
    <property type="match status" value="2"/>
</dbReference>
<reference evidence="3" key="1">
    <citation type="journal article" date="2023" name="Front. Mar. Sci.">
        <title>A new Merluccius polli reference genome to investigate the effects of global change in West African waters.</title>
        <authorList>
            <person name="Mateo J.L."/>
            <person name="Blanco-Fernandez C."/>
            <person name="Garcia-Vazquez E."/>
            <person name="Machado-Schiaffino G."/>
        </authorList>
    </citation>
    <scope>NUCLEOTIDE SEQUENCE</scope>
    <source>
        <strain evidence="3">C29</strain>
        <tissue evidence="3">Fin</tissue>
    </source>
</reference>
<dbReference type="Gene3D" id="3.30.160.60">
    <property type="entry name" value="Classic Zinc Finger"/>
    <property type="match status" value="1"/>
</dbReference>
<dbReference type="PANTHER" id="PTHR46179">
    <property type="entry name" value="ZINC FINGER PROTEIN"/>
    <property type="match status" value="1"/>
</dbReference>